<gene>
    <name evidence="13" type="ORF">AWR27_05245</name>
</gene>
<name>A0A1P9WTY0_9BACT</name>
<dbReference type="EMBL" id="CP014263">
    <property type="protein sequence ID" value="AQG78783.1"/>
    <property type="molecule type" value="Genomic_DNA"/>
</dbReference>
<dbReference type="RefSeq" id="WP_077130226.1">
    <property type="nucleotide sequence ID" value="NZ_CP014263.1"/>
</dbReference>
<comment type="subcellular location">
    <subcellularLocation>
        <location evidence="1 8">Cell outer membrane</location>
        <topology evidence="1 8">Multi-pass membrane protein</topology>
    </subcellularLocation>
</comment>
<protein>
    <recommendedName>
        <fullName evidence="15">SusC/RagA family TonB-linked outer membrane protein</fullName>
    </recommendedName>
</protein>
<feature type="domain" description="TonB-dependent receptor-like beta-barrel" evidence="11">
    <location>
        <begin position="466"/>
        <end position="864"/>
    </location>
</feature>
<keyword evidence="14" id="KW-1185">Reference proteome</keyword>
<evidence type="ECO:0000256" key="2">
    <source>
        <dbReference type="ARBA" id="ARBA00022448"/>
    </source>
</evidence>
<evidence type="ECO:0000313" key="14">
    <source>
        <dbReference type="Proteomes" id="UP000187941"/>
    </source>
</evidence>
<dbReference type="AlphaFoldDB" id="A0A1P9WTY0"/>
<evidence type="ECO:0000256" key="7">
    <source>
        <dbReference type="ARBA" id="ARBA00023237"/>
    </source>
</evidence>
<evidence type="ECO:0000256" key="6">
    <source>
        <dbReference type="ARBA" id="ARBA00023136"/>
    </source>
</evidence>
<feature type="chain" id="PRO_5013043530" description="SusC/RagA family TonB-linked outer membrane protein" evidence="10">
    <location>
        <begin position="20"/>
        <end position="1105"/>
    </location>
</feature>
<evidence type="ECO:0000256" key="5">
    <source>
        <dbReference type="ARBA" id="ARBA00023077"/>
    </source>
</evidence>
<evidence type="ECO:0000313" key="13">
    <source>
        <dbReference type="EMBL" id="AQG78783.1"/>
    </source>
</evidence>
<feature type="domain" description="TonB-dependent receptor plug" evidence="12">
    <location>
        <begin position="113"/>
        <end position="235"/>
    </location>
</feature>
<dbReference type="KEGG" id="smon:AWR27_05245"/>
<evidence type="ECO:0000256" key="1">
    <source>
        <dbReference type="ARBA" id="ARBA00004571"/>
    </source>
</evidence>
<dbReference type="SUPFAM" id="SSF56935">
    <property type="entry name" value="Porins"/>
    <property type="match status" value="1"/>
</dbReference>
<dbReference type="STRING" id="1178516.AWR27_05245"/>
<dbReference type="InterPro" id="IPR023997">
    <property type="entry name" value="TonB-dep_OMP_SusC/RagA_CS"/>
</dbReference>
<dbReference type="Gene3D" id="2.170.130.10">
    <property type="entry name" value="TonB-dependent receptor, plug domain"/>
    <property type="match status" value="1"/>
</dbReference>
<dbReference type="NCBIfam" id="TIGR04056">
    <property type="entry name" value="OMP_RagA_SusC"/>
    <property type="match status" value="1"/>
</dbReference>
<keyword evidence="5 9" id="KW-0798">TonB box</keyword>
<keyword evidence="2 8" id="KW-0813">Transport</keyword>
<dbReference type="InterPro" id="IPR037066">
    <property type="entry name" value="Plug_dom_sf"/>
</dbReference>
<evidence type="ECO:0000259" key="11">
    <source>
        <dbReference type="Pfam" id="PF00593"/>
    </source>
</evidence>
<proteinExistence type="inferred from homology"/>
<evidence type="ECO:0000256" key="4">
    <source>
        <dbReference type="ARBA" id="ARBA00022692"/>
    </source>
</evidence>
<dbReference type="InterPro" id="IPR039426">
    <property type="entry name" value="TonB-dep_rcpt-like"/>
</dbReference>
<dbReference type="InterPro" id="IPR000531">
    <property type="entry name" value="Beta-barrel_TonB"/>
</dbReference>
<dbReference type="InterPro" id="IPR012910">
    <property type="entry name" value="Plug_dom"/>
</dbReference>
<accession>A0A1P9WTY0</accession>
<keyword evidence="3 8" id="KW-1134">Transmembrane beta strand</keyword>
<dbReference type="Gene3D" id="2.60.40.1120">
    <property type="entry name" value="Carboxypeptidase-like, regulatory domain"/>
    <property type="match status" value="1"/>
</dbReference>
<evidence type="ECO:0000256" key="9">
    <source>
        <dbReference type="RuleBase" id="RU003357"/>
    </source>
</evidence>
<dbReference type="Proteomes" id="UP000187941">
    <property type="component" value="Chromosome"/>
</dbReference>
<dbReference type="Pfam" id="PF07715">
    <property type="entry name" value="Plug"/>
    <property type="match status" value="1"/>
</dbReference>
<dbReference type="Pfam" id="PF13715">
    <property type="entry name" value="CarbopepD_reg_2"/>
    <property type="match status" value="1"/>
</dbReference>
<comment type="similarity">
    <text evidence="8 9">Belongs to the TonB-dependent receptor family.</text>
</comment>
<reference evidence="13 14" key="1">
    <citation type="submission" date="2016-01" db="EMBL/GenBank/DDBJ databases">
        <authorList>
            <person name="Oliw E.H."/>
        </authorList>
    </citation>
    <scope>NUCLEOTIDE SEQUENCE [LARGE SCALE GENOMIC DNA]</scope>
    <source>
        <strain evidence="13 14">DY10</strain>
    </source>
</reference>
<organism evidence="13 14">
    <name type="scientific">Spirosoma montaniterrae</name>
    <dbReference type="NCBI Taxonomy" id="1178516"/>
    <lineage>
        <taxon>Bacteria</taxon>
        <taxon>Pseudomonadati</taxon>
        <taxon>Bacteroidota</taxon>
        <taxon>Cytophagia</taxon>
        <taxon>Cytophagales</taxon>
        <taxon>Cytophagaceae</taxon>
        <taxon>Spirosoma</taxon>
    </lineage>
</organism>
<keyword evidence="10" id="KW-0732">Signal</keyword>
<dbReference type="GO" id="GO:0009279">
    <property type="term" value="C:cell outer membrane"/>
    <property type="evidence" value="ECO:0007669"/>
    <property type="project" value="UniProtKB-SubCell"/>
</dbReference>
<dbReference type="NCBIfam" id="TIGR04057">
    <property type="entry name" value="SusC_RagA_signa"/>
    <property type="match status" value="1"/>
</dbReference>
<dbReference type="InterPro" id="IPR008969">
    <property type="entry name" value="CarboxyPept-like_regulatory"/>
</dbReference>
<evidence type="ECO:0000256" key="8">
    <source>
        <dbReference type="PROSITE-ProRule" id="PRU01360"/>
    </source>
</evidence>
<evidence type="ECO:0000259" key="12">
    <source>
        <dbReference type="Pfam" id="PF07715"/>
    </source>
</evidence>
<keyword evidence="7 8" id="KW-0998">Cell outer membrane</keyword>
<dbReference type="InterPro" id="IPR023996">
    <property type="entry name" value="TonB-dep_OMP_SusC/RagA"/>
</dbReference>
<sequence length="1105" mass="119351">MRKTGLLIAFILVSALTFAQERTLTGQVSANGSVIPGASLVVKGTNRGTTSDANGNYRLALPTNAARLVVSAVGFLTQEVEIGSASTLNITLAEDSRQLNEVIVTALGISQEKKTLTYSAQQVKSDEIIRAREPNLVNALNGKVAGVQVISQGGTPGAASSINIRGKSSFQGSSQPLFVVDGIPINNTFNTLSSSSSVDNSNRAVDINPDDIESISVLKGPAATALYGIQAGSGVVLITTKKGSRSDTRKTTVTVNSSASVDQVNRFFPLQDQFAQGTNGTYSDVPGQTFMFGPRISDLRYSTSLTDARYPQGRIVPTTDPTAGTVVPNVFDNQRNFYQTGRTFDNHVSISSGNRNGNMYFSAGRLSQTGVIPNNTFERTTVKLSGESALSDKLRMSASATYVNSGGNRVGRGDNFTGVTQGLYRTPPHFDIFNGQSDPLNPVAYQFPNGSQRNFRNRDQIDGMNPSDLGLGPDGPLWTVNKNPYRDRVDRFIGYGQLNYQILPWLSAMFRGGADVFTDRRVAAFDIGSFGGDGRFGRIYEETFVNKTFNTDFLLTATKQLRDINLTALVGHNFFNNDVTRSYLDGNTFNQPGFFNISNATVIANPVQNRTRRRTFAAFTNVKADYKGWAILEGSLRNEWASPLPTETNSFLFGSVSGALVLSDALKLNSNALSFAKIRGSFAQAGNIPPAYSTETFFVRAGAADGFGNGISFPIRGSNIGGSTLSNQIGNANLRPELNTTVEVGAELAFLQNRVSLDVTYYNSRNRNQLVSVPRASSSGFTSELINAGELQNRGIEAILTVTPVKKSKFQWEASFNFTRNRNIVISTIGDDQPILLPGFGTIFQPRLVPGQQFGVFYGSGWLRDAQGRVIIEPQNQIGPNGQPVLNAQGQPVANPNAGFPVRRDNLLLGNPNPNFLLGIRNTLTYGNLSLSFLWDIRSGGDVWNGTEAVLTNIGMTTRTLERGQQRTFEGVVATGRDSQTGLYTASAEAPANTQAVTLTQANWFQANGRATGAAGVHEPFVEDASWVRLRDLNLSYKLPANWFGGSKFLKGATLTAFGRNLLLFTNYSGIDPETSLYGLSPAQGLDYFGNPNTRSMGITLNATF</sequence>
<dbReference type="Pfam" id="PF00593">
    <property type="entry name" value="TonB_dep_Rec_b-barrel"/>
    <property type="match status" value="1"/>
</dbReference>
<keyword evidence="6 8" id="KW-0472">Membrane</keyword>
<keyword evidence="4 8" id="KW-0812">Transmembrane</keyword>
<dbReference type="InterPro" id="IPR036942">
    <property type="entry name" value="Beta-barrel_TonB_sf"/>
</dbReference>
<dbReference type="OrthoDB" id="9768177at2"/>
<dbReference type="Gene3D" id="2.40.170.20">
    <property type="entry name" value="TonB-dependent receptor, beta-barrel domain"/>
    <property type="match status" value="1"/>
</dbReference>
<feature type="signal peptide" evidence="10">
    <location>
        <begin position="1"/>
        <end position="19"/>
    </location>
</feature>
<evidence type="ECO:0000256" key="10">
    <source>
        <dbReference type="SAM" id="SignalP"/>
    </source>
</evidence>
<dbReference type="PROSITE" id="PS52016">
    <property type="entry name" value="TONB_DEPENDENT_REC_3"/>
    <property type="match status" value="1"/>
</dbReference>
<dbReference type="SUPFAM" id="SSF49464">
    <property type="entry name" value="Carboxypeptidase regulatory domain-like"/>
    <property type="match status" value="1"/>
</dbReference>
<evidence type="ECO:0000256" key="3">
    <source>
        <dbReference type="ARBA" id="ARBA00022452"/>
    </source>
</evidence>
<evidence type="ECO:0008006" key="15">
    <source>
        <dbReference type="Google" id="ProtNLM"/>
    </source>
</evidence>